<feature type="binding site" description="axial binding residue" evidence="6">
    <location>
        <position position="449"/>
    </location>
    <ligand>
        <name>heme</name>
        <dbReference type="ChEBI" id="CHEBI:30413"/>
    </ligand>
    <ligandPart>
        <name>Fe</name>
        <dbReference type="ChEBI" id="CHEBI:18248"/>
    </ligandPart>
</feature>
<dbReference type="PANTHER" id="PTHR24304:SF2">
    <property type="entry name" value="24-HYDROXYCHOLESTEROL 7-ALPHA-HYDROXYLASE"/>
    <property type="match status" value="1"/>
</dbReference>
<evidence type="ECO:0000256" key="5">
    <source>
        <dbReference type="ARBA" id="ARBA00023004"/>
    </source>
</evidence>
<dbReference type="GO" id="GO:0005506">
    <property type="term" value="F:iron ion binding"/>
    <property type="evidence" value="ECO:0007669"/>
    <property type="project" value="InterPro"/>
</dbReference>
<reference evidence="7 8" key="1">
    <citation type="submission" date="2016-07" db="EMBL/GenBank/DDBJ databases">
        <title>Pervasive Adenine N6-methylation of Active Genes in Fungi.</title>
        <authorList>
            <consortium name="DOE Joint Genome Institute"/>
            <person name="Mondo S.J."/>
            <person name="Dannebaum R.O."/>
            <person name="Kuo R.C."/>
            <person name="Labutti K."/>
            <person name="Haridas S."/>
            <person name="Kuo A."/>
            <person name="Salamov A."/>
            <person name="Ahrendt S.R."/>
            <person name="Lipzen A."/>
            <person name="Sullivan W."/>
            <person name="Andreopoulos W.B."/>
            <person name="Clum A."/>
            <person name="Lindquist E."/>
            <person name="Daum C."/>
            <person name="Ramamoorthy G.K."/>
            <person name="Gryganskyi A."/>
            <person name="Culley D."/>
            <person name="Magnuson J.K."/>
            <person name="James T.Y."/>
            <person name="O'Malley M.A."/>
            <person name="Stajich J.E."/>
            <person name="Spatafora J.W."/>
            <person name="Visel A."/>
            <person name="Grigoriev I.V."/>
        </authorList>
    </citation>
    <scope>NUCLEOTIDE SEQUENCE [LARGE SCALE GENOMIC DNA]</scope>
    <source>
        <strain evidence="7 8">62-1032</strain>
    </source>
</reference>
<dbReference type="EMBL" id="MCGR01000062">
    <property type="protein sequence ID" value="ORY66807.1"/>
    <property type="molecule type" value="Genomic_DNA"/>
</dbReference>
<gene>
    <name evidence="7" type="ORF">BCR35DRAFT_346097</name>
</gene>
<dbReference type="AlphaFoldDB" id="A0A1Y2E5T5"/>
<evidence type="ECO:0000256" key="2">
    <source>
        <dbReference type="ARBA" id="ARBA00010617"/>
    </source>
</evidence>
<evidence type="ECO:0000313" key="8">
    <source>
        <dbReference type="Proteomes" id="UP000193467"/>
    </source>
</evidence>
<dbReference type="InterPro" id="IPR036396">
    <property type="entry name" value="Cyt_P450_sf"/>
</dbReference>
<comment type="cofactor">
    <cofactor evidence="1 6">
        <name>heme</name>
        <dbReference type="ChEBI" id="CHEBI:30413"/>
    </cofactor>
</comment>
<evidence type="ECO:0000313" key="7">
    <source>
        <dbReference type="EMBL" id="ORY66807.1"/>
    </source>
</evidence>
<evidence type="ECO:0000256" key="3">
    <source>
        <dbReference type="ARBA" id="ARBA00022617"/>
    </source>
</evidence>
<name>A0A1Y2E5T5_9BASI</name>
<dbReference type="STRING" id="106004.A0A1Y2E5T5"/>
<dbReference type="Pfam" id="PF00067">
    <property type="entry name" value="p450"/>
    <property type="match status" value="1"/>
</dbReference>
<evidence type="ECO:0000256" key="1">
    <source>
        <dbReference type="ARBA" id="ARBA00001971"/>
    </source>
</evidence>
<keyword evidence="5 6" id="KW-0408">Iron</keyword>
<keyword evidence="4 6" id="KW-0479">Metal-binding</keyword>
<protein>
    <submittedName>
        <fullName evidence="7">Cytochrome P450</fullName>
    </submittedName>
</protein>
<dbReference type="InterPro" id="IPR050529">
    <property type="entry name" value="CYP450_sterol_14alpha_dmase"/>
</dbReference>
<dbReference type="Gene3D" id="1.10.630.10">
    <property type="entry name" value="Cytochrome P450"/>
    <property type="match status" value="1"/>
</dbReference>
<dbReference type="GO" id="GO:0016705">
    <property type="term" value="F:oxidoreductase activity, acting on paired donors, with incorporation or reduction of molecular oxygen"/>
    <property type="evidence" value="ECO:0007669"/>
    <property type="project" value="InterPro"/>
</dbReference>
<evidence type="ECO:0000256" key="6">
    <source>
        <dbReference type="PIRSR" id="PIRSR602403-1"/>
    </source>
</evidence>
<comment type="similarity">
    <text evidence="2">Belongs to the cytochrome P450 family.</text>
</comment>
<sequence length="527" mass="57852">MTWSQQELLYIGSALLAFAAWFSLRSRSSAPSSAVPSYGPRYLPSFVGSILAAYRLGTDEENFLLDCHTRYGPITYLPWPLCQYLVTDGAAIQSIYNTPSKSLVFSPIRNDMNYTVFNIAPAIFSSRFIEERIFPAHAKGLARGQLATPLERFVTSVEGRVAALGEKVEKAGTSAEIELVDVVNEMVFEGASDALFGTELCSPSHSDLTRAQLREAFIDFDASFPLLASGLAAGLLPASLHRFWPKLDKGVKARGVLIEHFAKWARAGLPGLEEGVTKDIVEIGMNAQVGDEEMGKILLGSFWALQANAPFAAVHHLLYLTQTPLLPSILKEMDEHLSTTSEPYSFATLSSSTTLPLLTSTLYETLRLSASSFSIRLVKDREGYVFTNTPHAIPPIPYHSRIICCATRLLDVEEDEDSAEWDGERFEGEEGRRKALKEVRAFGGGISVCEGRQLAMAKLKAVSIMLLTTFSFSPILSRYNPKETRELRFKGGKKGVSPKTLLGRAGMGVRQVAMKAPYTLEKRSGSA</sequence>
<proteinExistence type="inferred from homology"/>
<dbReference type="GO" id="GO:0020037">
    <property type="term" value="F:heme binding"/>
    <property type="evidence" value="ECO:0007669"/>
    <property type="project" value="InterPro"/>
</dbReference>
<dbReference type="InParanoid" id="A0A1Y2E5T5"/>
<accession>A0A1Y2E5T5</accession>
<dbReference type="SUPFAM" id="SSF48264">
    <property type="entry name" value="Cytochrome P450"/>
    <property type="match status" value="1"/>
</dbReference>
<keyword evidence="3 6" id="KW-0349">Heme</keyword>
<dbReference type="GO" id="GO:0008395">
    <property type="term" value="F:steroid hydroxylase activity"/>
    <property type="evidence" value="ECO:0007669"/>
    <property type="project" value="TreeGrafter"/>
</dbReference>
<dbReference type="InterPro" id="IPR001128">
    <property type="entry name" value="Cyt_P450"/>
</dbReference>
<dbReference type="OrthoDB" id="3366823at2759"/>
<evidence type="ECO:0000256" key="4">
    <source>
        <dbReference type="ARBA" id="ARBA00022723"/>
    </source>
</evidence>
<comment type="caution">
    <text evidence="7">The sequence shown here is derived from an EMBL/GenBank/DDBJ whole genome shotgun (WGS) entry which is preliminary data.</text>
</comment>
<dbReference type="InterPro" id="IPR002403">
    <property type="entry name" value="Cyt_P450_E_grp-IV"/>
</dbReference>
<dbReference type="Proteomes" id="UP000193467">
    <property type="component" value="Unassembled WGS sequence"/>
</dbReference>
<dbReference type="PANTHER" id="PTHR24304">
    <property type="entry name" value="CYTOCHROME P450 FAMILY 7"/>
    <property type="match status" value="1"/>
</dbReference>
<dbReference type="PRINTS" id="PR00465">
    <property type="entry name" value="EP450IV"/>
</dbReference>
<keyword evidence="8" id="KW-1185">Reference proteome</keyword>
<organism evidence="7 8">
    <name type="scientific">Leucosporidium creatinivorum</name>
    <dbReference type="NCBI Taxonomy" id="106004"/>
    <lineage>
        <taxon>Eukaryota</taxon>
        <taxon>Fungi</taxon>
        <taxon>Dikarya</taxon>
        <taxon>Basidiomycota</taxon>
        <taxon>Pucciniomycotina</taxon>
        <taxon>Microbotryomycetes</taxon>
        <taxon>Leucosporidiales</taxon>
        <taxon>Leucosporidium</taxon>
    </lineage>
</organism>